<evidence type="ECO:0000256" key="1">
    <source>
        <dbReference type="SAM" id="Phobius"/>
    </source>
</evidence>
<sequence>MGMRAAPPKPNGDSRLPRFSEVVLSIAHLSFLYPILALTLLFSSTHKVIHTTIGCGKQGFPSAEPYLSHTPNGRASQSPGLA</sequence>
<reference evidence="2 3" key="1">
    <citation type="submission" date="2015-08" db="EMBL/GenBank/DDBJ databases">
        <title>Genome sequencing of Penicillium nordicum.</title>
        <authorList>
            <person name="Nguyen H.D."/>
            <person name="Seifert K.A."/>
        </authorList>
    </citation>
    <scope>NUCLEOTIDE SEQUENCE [LARGE SCALE GENOMIC DNA]</scope>
    <source>
        <strain evidence="2 3">DAOMC 185683</strain>
    </source>
</reference>
<dbReference type="AlphaFoldDB" id="A0A0M9WAB4"/>
<organism evidence="2 3">
    <name type="scientific">Penicillium nordicum</name>
    <dbReference type="NCBI Taxonomy" id="229535"/>
    <lineage>
        <taxon>Eukaryota</taxon>
        <taxon>Fungi</taxon>
        <taxon>Dikarya</taxon>
        <taxon>Ascomycota</taxon>
        <taxon>Pezizomycotina</taxon>
        <taxon>Eurotiomycetes</taxon>
        <taxon>Eurotiomycetidae</taxon>
        <taxon>Eurotiales</taxon>
        <taxon>Aspergillaceae</taxon>
        <taxon>Penicillium</taxon>
    </lineage>
</organism>
<gene>
    <name evidence="2" type="ORF">ACN38_g11897</name>
</gene>
<keyword evidence="3" id="KW-1185">Reference proteome</keyword>
<keyword evidence="1" id="KW-1133">Transmembrane helix</keyword>
<comment type="caution">
    <text evidence="2">The sequence shown here is derived from an EMBL/GenBank/DDBJ whole genome shotgun (WGS) entry which is preliminary data.</text>
</comment>
<dbReference type="Proteomes" id="UP000037696">
    <property type="component" value="Unassembled WGS sequence"/>
</dbReference>
<evidence type="ECO:0000313" key="3">
    <source>
        <dbReference type="Proteomes" id="UP000037696"/>
    </source>
</evidence>
<dbReference type="EMBL" id="LHQQ01000331">
    <property type="protein sequence ID" value="KOS37312.1"/>
    <property type="molecule type" value="Genomic_DNA"/>
</dbReference>
<keyword evidence="1" id="KW-0812">Transmembrane</keyword>
<keyword evidence="1" id="KW-0472">Membrane</keyword>
<feature type="transmembrane region" description="Helical" evidence="1">
    <location>
        <begin position="22"/>
        <end position="42"/>
    </location>
</feature>
<accession>A0A0M9WAB4</accession>
<evidence type="ECO:0000313" key="2">
    <source>
        <dbReference type="EMBL" id="KOS37312.1"/>
    </source>
</evidence>
<proteinExistence type="predicted"/>
<name>A0A0M9WAB4_9EURO</name>
<protein>
    <submittedName>
        <fullName evidence="2">Uncharacterized protein</fullName>
    </submittedName>
</protein>
<dbReference type="OrthoDB" id="4367669at2759"/>